<feature type="compositionally biased region" description="Basic and acidic residues" evidence="1">
    <location>
        <begin position="35"/>
        <end position="50"/>
    </location>
</feature>
<accession>A0AAE1GFH5</accession>
<feature type="compositionally biased region" description="Polar residues" evidence="1">
    <location>
        <begin position="1"/>
        <end position="15"/>
    </location>
</feature>
<evidence type="ECO:0000256" key="1">
    <source>
        <dbReference type="SAM" id="MobiDB-lite"/>
    </source>
</evidence>
<name>A0AAE1GFH5_PETCI</name>
<keyword evidence="3" id="KW-1185">Reference proteome</keyword>
<protein>
    <submittedName>
        <fullName evidence="2">Uncharacterized protein</fullName>
    </submittedName>
</protein>
<comment type="caution">
    <text evidence="2">The sequence shown here is derived from an EMBL/GenBank/DDBJ whole genome shotgun (WGS) entry which is preliminary data.</text>
</comment>
<dbReference type="Proteomes" id="UP001286313">
    <property type="component" value="Unassembled WGS sequence"/>
</dbReference>
<proteinExistence type="predicted"/>
<sequence length="109" mass="12101">MGQSGERQRVCSPTKTKVGVDPAGRPFRKCPLMNEEGRRGRADGRGGDDRTISLVTPMALPRYEAGVNGLWAPLYRDGLLDWKEGLLYGKEREEGLPNRKDGVLTQRST</sequence>
<evidence type="ECO:0000313" key="3">
    <source>
        <dbReference type="Proteomes" id="UP001286313"/>
    </source>
</evidence>
<evidence type="ECO:0000313" key="2">
    <source>
        <dbReference type="EMBL" id="KAK3892243.1"/>
    </source>
</evidence>
<reference evidence="2" key="1">
    <citation type="submission" date="2023-10" db="EMBL/GenBank/DDBJ databases">
        <title>Genome assemblies of two species of porcelain crab, Petrolisthes cinctipes and Petrolisthes manimaculis (Anomura: Porcellanidae).</title>
        <authorList>
            <person name="Angst P."/>
        </authorList>
    </citation>
    <scope>NUCLEOTIDE SEQUENCE</scope>
    <source>
        <strain evidence="2">PB745_01</strain>
        <tissue evidence="2">Gill</tissue>
    </source>
</reference>
<gene>
    <name evidence="2" type="ORF">Pcinc_003864</name>
</gene>
<feature type="region of interest" description="Disordered" evidence="1">
    <location>
        <begin position="1"/>
        <end position="50"/>
    </location>
</feature>
<dbReference type="AlphaFoldDB" id="A0AAE1GFH5"/>
<dbReference type="EMBL" id="JAWQEG010000271">
    <property type="protein sequence ID" value="KAK3892243.1"/>
    <property type="molecule type" value="Genomic_DNA"/>
</dbReference>
<organism evidence="2 3">
    <name type="scientific">Petrolisthes cinctipes</name>
    <name type="common">Flat porcelain crab</name>
    <dbReference type="NCBI Taxonomy" id="88211"/>
    <lineage>
        <taxon>Eukaryota</taxon>
        <taxon>Metazoa</taxon>
        <taxon>Ecdysozoa</taxon>
        <taxon>Arthropoda</taxon>
        <taxon>Crustacea</taxon>
        <taxon>Multicrustacea</taxon>
        <taxon>Malacostraca</taxon>
        <taxon>Eumalacostraca</taxon>
        <taxon>Eucarida</taxon>
        <taxon>Decapoda</taxon>
        <taxon>Pleocyemata</taxon>
        <taxon>Anomura</taxon>
        <taxon>Galatheoidea</taxon>
        <taxon>Porcellanidae</taxon>
        <taxon>Petrolisthes</taxon>
    </lineage>
</organism>